<feature type="region of interest" description="Disordered" evidence="1">
    <location>
        <begin position="63"/>
        <end position="92"/>
    </location>
</feature>
<dbReference type="AlphaFoldDB" id="A0AAN8XKS1"/>
<comment type="caution">
    <text evidence="2">The sequence shown here is derived from an EMBL/GenBank/DDBJ whole genome shotgun (WGS) entry which is preliminary data.</text>
</comment>
<evidence type="ECO:0000313" key="2">
    <source>
        <dbReference type="EMBL" id="KAK6642668.1"/>
    </source>
</evidence>
<dbReference type="EMBL" id="JAWJWE010000002">
    <property type="protein sequence ID" value="KAK6642668.1"/>
    <property type="molecule type" value="Genomic_DNA"/>
</dbReference>
<protein>
    <submittedName>
        <fullName evidence="2">Uncharacterized protein</fullName>
    </submittedName>
</protein>
<reference evidence="2 3" key="1">
    <citation type="submission" date="2023-10" db="EMBL/GenBank/DDBJ databases">
        <title>Genomes of two closely related lineages of the louse Polyplax serrata with different host specificities.</title>
        <authorList>
            <person name="Martinu J."/>
            <person name="Tarabai H."/>
            <person name="Stefka J."/>
            <person name="Hypsa V."/>
        </authorList>
    </citation>
    <scope>NUCLEOTIDE SEQUENCE [LARGE SCALE GENOMIC DNA]</scope>
    <source>
        <strain evidence="2">HR10_N</strain>
    </source>
</reference>
<sequence>MPGLAGWRGWKGTITFFCGLGKNGDVLLNRRSNSRNFPWDQPWEYAQEEGEIYDFDYRKIPKGTSGESAGPREPILNVGNGGQKAMNQTSDV</sequence>
<dbReference type="Proteomes" id="UP001372834">
    <property type="component" value="Unassembled WGS sequence"/>
</dbReference>
<organism evidence="2 3">
    <name type="scientific">Polyplax serrata</name>
    <name type="common">Common mouse louse</name>
    <dbReference type="NCBI Taxonomy" id="468196"/>
    <lineage>
        <taxon>Eukaryota</taxon>
        <taxon>Metazoa</taxon>
        <taxon>Ecdysozoa</taxon>
        <taxon>Arthropoda</taxon>
        <taxon>Hexapoda</taxon>
        <taxon>Insecta</taxon>
        <taxon>Pterygota</taxon>
        <taxon>Neoptera</taxon>
        <taxon>Paraneoptera</taxon>
        <taxon>Psocodea</taxon>
        <taxon>Troctomorpha</taxon>
        <taxon>Phthiraptera</taxon>
        <taxon>Anoplura</taxon>
        <taxon>Polyplacidae</taxon>
        <taxon>Polyplax</taxon>
    </lineage>
</organism>
<name>A0AAN8XKS1_POLSC</name>
<evidence type="ECO:0000313" key="3">
    <source>
        <dbReference type="Proteomes" id="UP001372834"/>
    </source>
</evidence>
<accession>A0AAN8XKS1</accession>
<evidence type="ECO:0000256" key="1">
    <source>
        <dbReference type="SAM" id="MobiDB-lite"/>
    </source>
</evidence>
<proteinExistence type="predicted"/>
<gene>
    <name evidence="2" type="ORF">RUM43_004170</name>
</gene>